<feature type="domain" description="Phosphomannose isomerase type I catalytic" evidence="8">
    <location>
        <begin position="4"/>
        <end position="153"/>
    </location>
</feature>
<evidence type="ECO:0000313" key="10">
    <source>
        <dbReference type="Proteomes" id="UP001501207"/>
    </source>
</evidence>
<keyword evidence="10" id="KW-1185">Reference proteome</keyword>
<dbReference type="RefSeq" id="WP_344977167.1">
    <property type="nucleotide sequence ID" value="NZ_BAABFN010000002.1"/>
</dbReference>
<evidence type="ECO:0000256" key="6">
    <source>
        <dbReference type="ARBA" id="ARBA00022833"/>
    </source>
</evidence>
<dbReference type="PANTHER" id="PTHR10309:SF0">
    <property type="entry name" value="MANNOSE-6-PHOSPHATE ISOMERASE"/>
    <property type="match status" value="1"/>
</dbReference>
<dbReference type="InterPro" id="IPR014710">
    <property type="entry name" value="RmlC-like_jellyroll"/>
</dbReference>
<protein>
    <recommendedName>
        <fullName evidence="4">mannose-6-phosphate isomerase</fullName>
        <ecNumber evidence="4">5.3.1.8</ecNumber>
    </recommendedName>
</protein>
<dbReference type="CDD" id="cd07011">
    <property type="entry name" value="cupin_PMI_type_I_N"/>
    <property type="match status" value="1"/>
</dbReference>
<evidence type="ECO:0000256" key="7">
    <source>
        <dbReference type="ARBA" id="ARBA00023235"/>
    </source>
</evidence>
<evidence type="ECO:0000256" key="3">
    <source>
        <dbReference type="ARBA" id="ARBA00010772"/>
    </source>
</evidence>
<dbReference type="EC" id="5.3.1.8" evidence="4"/>
<dbReference type="EMBL" id="BAABFN010000002">
    <property type="protein sequence ID" value="GAA4306505.1"/>
    <property type="molecule type" value="Genomic_DNA"/>
</dbReference>
<comment type="similarity">
    <text evidence="3">Belongs to the mannose-6-phosphate isomerase type 1 family.</text>
</comment>
<dbReference type="Gene3D" id="2.60.120.10">
    <property type="entry name" value="Jelly Rolls"/>
    <property type="match status" value="2"/>
</dbReference>
<dbReference type="InterPro" id="IPR001250">
    <property type="entry name" value="Man6P_Isoase-1"/>
</dbReference>
<organism evidence="9 10">
    <name type="scientific">Compostibacter hankyongensis</name>
    <dbReference type="NCBI Taxonomy" id="1007089"/>
    <lineage>
        <taxon>Bacteria</taxon>
        <taxon>Pseudomonadati</taxon>
        <taxon>Bacteroidota</taxon>
        <taxon>Chitinophagia</taxon>
        <taxon>Chitinophagales</taxon>
        <taxon>Chitinophagaceae</taxon>
        <taxon>Compostibacter</taxon>
    </lineage>
</organism>
<evidence type="ECO:0000256" key="4">
    <source>
        <dbReference type="ARBA" id="ARBA00011956"/>
    </source>
</evidence>
<keyword evidence="5" id="KW-0479">Metal-binding</keyword>
<dbReference type="PRINTS" id="PR00714">
    <property type="entry name" value="MAN6PISMRASE"/>
</dbReference>
<dbReference type="NCBIfam" id="TIGR00218">
    <property type="entry name" value="manA"/>
    <property type="match status" value="1"/>
</dbReference>
<dbReference type="PANTHER" id="PTHR10309">
    <property type="entry name" value="MANNOSE-6-PHOSPHATE ISOMERASE"/>
    <property type="match status" value="1"/>
</dbReference>
<dbReference type="InterPro" id="IPR018050">
    <property type="entry name" value="Pmannose_isomerase-type1_CS"/>
</dbReference>
<dbReference type="GO" id="GO:0016853">
    <property type="term" value="F:isomerase activity"/>
    <property type="evidence" value="ECO:0007669"/>
    <property type="project" value="UniProtKB-KW"/>
</dbReference>
<dbReference type="InterPro" id="IPR046457">
    <property type="entry name" value="PMI_typeI_cat"/>
</dbReference>
<dbReference type="Proteomes" id="UP001501207">
    <property type="component" value="Unassembled WGS sequence"/>
</dbReference>
<gene>
    <name evidence="9" type="primary">manA</name>
    <name evidence="9" type="ORF">GCM10023143_12500</name>
</gene>
<comment type="caution">
    <text evidence="9">The sequence shown here is derived from an EMBL/GenBank/DDBJ whole genome shotgun (WGS) entry which is preliminary data.</text>
</comment>
<reference evidence="10" key="1">
    <citation type="journal article" date="2019" name="Int. J. Syst. Evol. Microbiol.">
        <title>The Global Catalogue of Microorganisms (GCM) 10K type strain sequencing project: providing services to taxonomists for standard genome sequencing and annotation.</title>
        <authorList>
            <consortium name="The Broad Institute Genomics Platform"/>
            <consortium name="The Broad Institute Genome Sequencing Center for Infectious Disease"/>
            <person name="Wu L."/>
            <person name="Ma J."/>
        </authorList>
    </citation>
    <scope>NUCLEOTIDE SEQUENCE [LARGE SCALE GENOMIC DNA]</scope>
    <source>
        <strain evidence="10">JCM 17664</strain>
    </source>
</reference>
<dbReference type="PROSITE" id="PS00965">
    <property type="entry name" value="PMI_I_1"/>
    <property type="match status" value="1"/>
</dbReference>
<evidence type="ECO:0000256" key="1">
    <source>
        <dbReference type="ARBA" id="ARBA00000757"/>
    </source>
</evidence>
<evidence type="ECO:0000256" key="2">
    <source>
        <dbReference type="ARBA" id="ARBA00001947"/>
    </source>
</evidence>
<dbReference type="Pfam" id="PF20511">
    <property type="entry name" value="PMI_typeI_cat"/>
    <property type="match status" value="1"/>
</dbReference>
<dbReference type="InterPro" id="IPR011051">
    <property type="entry name" value="RmlC_Cupin_sf"/>
</dbReference>
<dbReference type="InterPro" id="IPR016305">
    <property type="entry name" value="Mannose-6-P_Isomerase"/>
</dbReference>
<evidence type="ECO:0000259" key="8">
    <source>
        <dbReference type="Pfam" id="PF20511"/>
    </source>
</evidence>
<sequence>MNGIFSLEGKVQHYAWGGYTFIPQLLGRENPEHEPWAEYWMGAHDKAPSEITGRDGGPVPLNRAIADAPERFLGTETARRFGRLPYLFKVLDVQQMLSIQVHPTKAEAEAGFARENAAGIAPDAPERNYKDDNHKPEVMVALSRFWLLHGFKPEAALRRTLTETPELTDLLPVFEAGGYRELYREVMEWSQQEVSRRLQPLLERVLPRYKAQELSRRHPDFWAARAVECGISSREIPDRGIFSIYFFNIVQLEPGEAIFQAAGIPHAYLEGQNMELMANSDNVLRGGLTPKHVDVPELLKHTRFEAVTPAVLTGAAGAPGEQVYACPVPDFTISRFILEAGMPAHTHRAFSAEILLTTAGSAVVTDGTGKLVLPRGAVALVAAGSSYTLHAEDGATLFRAGVPL</sequence>
<comment type="catalytic activity">
    <reaction evidence="1">
        <text>D-mannose 6-phosphate = D-fructose 6-phosphate</text>
        <dbReference type="Rhea" id="RHEA:12356"/>
        <dbReference type="ChEBI" id="CHEBI:58735"/>
        <dbReference type="ChEBI" id="CHEBI:61527"/>
        <dbReference type="EC" id="5.3.1.8"/>
    </reaction>
</comment>
<name>A0ABP8FLG8_9BACT</name>
<dbReference type="Gene3D" id="1.10.441.10">
    <property type="entry name" value="Phosphomannose Isomerase, domain 2"/>
    <property type="match status" value="1"/>
</dbReference>
<dbReference type="SUPFAM" id="SSF51182">
    <property type="entry name" value="RmlC-like cupins"/>
    <property type="match status" value="1"/>
</dbReference>
<comment type="cofactor">
    <cofactor evidence="2">
        <name>Zn(2+)</name>
        <dbReference type="ChEBI" id="CHEBI:29105"/>
    </cofactor>
</comment>
<evidence type="ECO:0000313" key="9">
    <source>
        <dbReference type="EMBL" id="GAA4306505.1"/>
    </source>
</evidence>
<dbReference type="PIRSF" id="PIRSF001480">
    <property type="entry name" value="Mannose-6-phosphate_isomerase"/>
    <property type="match status" value="1"/>
</dbReference>
<keyword evidence="7 9" id="KW-0413">Isomerase</keyword>
<evidence type="ECO:0000256" key="5">
    <source>
        <dbReference type="ARBA" id="ARBA00022723"/>
    </source>
</evidence>
<proteinExistence type="inferred from homology"/>
<keyword evidence="6" id="KW-0862">Zinc</keyword>
<accession>A0ABP8FLG8</accession>